<keyword evidence="3" id="KW-0732">Signal</keyword>
<feature type="domain" description="RagB/SusD" evidence="6">
    <location>
        <begin position="344"/>
        <end position="534"/>
    </location>
</feature>
<dbReference type="InterPro" id="IPR011990">
    <property type="entry name" value="TPR-like_helical_dom_sf"/>
</dbReference>
<gene>
    <name evidence="7" type="ORF">H8S65_08020</name>
</gene>
<dbReference type="EMBL" id="JACOOJ010000010">
    <property type="protein sequence ID" value="MBC5632711.1"/>
    <property type="molecule type" value="Genomic_DNA"/>
</dbReference>
<comment type="subcellular location">
    <subcellularLocation>
        <location evidence="1">Cell outer membrane</location>
    </subcellularLocation>
</comment>
<evidence type="ECO:0000256" key="4">
    <source>
        <dbReference type="ARBA" id="ARBA00023136"/>
    </source>
</evidence>
<evidence type="ECO:0000313" key="8">
    <source>
        <dbReference type="Proteomes" id="UP000651475"/>
    </source>
</evidence>
<reference evidence="7 8" key="1">
    <citation type="submission" date="2020-08" db="EMBL/GenBank/DDBJ databases">
        <title>Genome public.</title>
        <authorList>
            <person name="Liu C."/>
            <person name="Sun Q."/>
        </authorList>
    </citation>
    <scope>NUCLEOTIDE SEQUENCE [LARGE SCALE GENOMIC DNA]</scope>
    <source>
        <strain evidence="7 8">NSJ-79</strain>
    </source>
</reference>
<dbReference type="SUPFAM" id="SSF48452">
    <property type="entry name" value="TPR-like"/>
    <property type="match status" value="1"/>
</dbReference>
<sequence>MKKYIKYFCGTLAIVSVLTACDSKLDVHNPNNFSDEQIEDLLKNGTDEERELILGGLTANLKGYVVVRNAIMGGGFTNMSIDNEWVHNNIYRNLQCGDIVYGDGARHSSGWGQYYRNSPDLKYWAANQTSECYGYWCSPSLSISNANKVLMFLSDEVVGESSLLKEYKAMALTLRGMGYLQLMERFTKAYLHGGKEGYGMPLYTNYGYQDVVAPSSAEESWNFILTDLKDAVRLFQESGYGYTKAKDHDTAVDIDLGLAQYFLAKSALWTGDYQTVIAACKDVLDNYGWEFIPESAYGASNDRMAGFCNKTDDIKADDNAFMSVAKNPECLFGWANDANIYTWTYYNVLKTGSDMVNTAYFQIDNALWSKMADNDYRKERFTTETATFPYFAIENGDTAWYPTAIPAYTCLKWAASIASDESSRRHDRSNSDVIIYRTSEVLLMMAEAQAQSGDESGAKATLNKLLAARTKAGTPTLTCDNYPAMQGMSALDMCKLQWRIECWGENGWNFWNSKRWNQAPVYEGSNHWSTTAVTIDHMTWEIPEQETQTNQYWANVNRK</sequence>
<protein>
    <submittedName>
        <fullName evidence="7">RagB/SusD family nutrient uptake outer membrane protein</fullName>
    </submittedName>
</protein>
<evidence type="ECO:0000256" key="5">
    <source>
        <dbReference type="ARBA" id="ARBA00023237"/>
    </source>
</evidence>
<organism evidence="7 8">
    <name type="scientific">Parabacteroides hominis</name>
    <dbReference type="NCBI Taxonomy" id="2763057"/>
    <lineage>
        <taxon>Bacteria</taxon>
        <taxon>Pseudomonadati</taxon>
        <taxon>Bacteroidota</taxon>
        <taxon>Bacteroidia</taxon>
        <taxon>Bacteroidales</taxon>
        <taxon>Tannerellaceae</taxon>
        <taxon>Parabacteroides</taxon>
    </lineage>
</organism>
<keyword evidence="5" id="KW-0998">Cell outer membrane</keyword>
<dbReference type="InterPro" id="IPR012944">
    <property type="entry name" value="SusD_RagB_dom"/>
</dbReference>
<dbReference type="Gene3D" id="1.25.40.390">
    <property type="match status" value="1"/>
</dbReference>
<dbReference type="RefSeq" id="WP_186929469.1">
    <property type="nucleotide sequence ID" value="NZ_JACOOJ010000010.1"/>
</dbReference>
<evidence type="ECO:0000313" key="7">
    <source>
        <dbReference type="EMBL" id="MBC5632711.1"/>
    </source>
</evidence>
<evidence type="ECO:0000256" key="1">
    <source>
        <dbReference type="ARBA" id="ARBA00004442"/>
    </source>
</evidence>
<name>A0ABR7DMR0_9BACT</name>
<comment type="similarity">
    <text evidence="2">Belongs to the SusD family.</text>
</comment>
<evidence type="ECO:0000259" key="6">
    <source>
        <dbReference type="Pfam" id="PF07980"/>
    </source>
</evidence>
<dbReference type="PROSITE" id="PS51257">
    <property type="entry name" value="PROKAR_LIPOPROTEIN"/>
    <property type="match status" value="1"/>
</dbReference>
<evidence type="ECO:0000256" key="2">
    <source>
        <dbReference type="ARBA" id="ARBA00006275"/>
    </source>
</evidence>
<evidence type="ECO:0000256" key="3">
    <source>
        <dbReference type="ARBA" id="ARBA00022729"/>
    </source>
</evidence>
<dbReference type="Proteomes" id="UP000651475">
    <property type="component" value="Unassembled WGS sequence"/>
</dbReference>
<keyword evidence="4" id="KW-0472">Membrane</keyword>
<dbReference type="Pfam" id="PF07980">
    <property type="entry name" value="SusD_RagB"/>
    <property type="match status" value="1"/>
</dbReference>
<proteinExistence type="inferred from homology"/>
<accession>A0ABR7DMR0</accession>
<keyword evidence="8" id="KW-1185">Reference proteome</keyword>
<comment type="caution">
    <text evidence="7">The sequence shown here is derived from an EMBL/GenBank/DDBJ whole genome shotgun (WGS) entry which is preliminary data.</text>
</comment>